<feature type="domain" description="Nbr1 FW" evidence="3">
    <location>
        <begin position="147"/>
        <end position="238"/>
    </location>
</feature>
<name>A0A2M7VG15_9BACT</name>
<dbReference type="Pfam" id="PF08486">
    <property type="entry name" value="SpoIID"/>
    <property type="match status" value="1"/>
</dbReference>
<dbReference type="Gene3D" id="2.60.40.10">
    <property type="entry name" value="Immunoglobulins"/>
    <property type="match status" value="1"/>
</dbReference>
<dbReference type="AlphaFoldDB" id="A0A2M7VG15"/>
<dbReference type="InterPro" id="IPR013486">
    <property type="entry name" value="SpoIID/LytB"/>
</dbReference>
<dbReference type="InterPro" id="IPR032350">
    <property type="entry name" value="Nbr1_FW"/>
</dbReference>
<dbReference type="InterPro" id="IPR013783">
    <property type="entry name" value="Ig-like_fold"/>
</dbReference>
<dbReference type="Proteomes" id="UP000230405">
    <property type="component" value="Unassembled WGS sequence"/>
</dbReference>
<dbReference type="EMBL" id="PFPO01000019">
    <property type="protein sequence ID" value="PIZ99616.1"/>
    <property type="molecule type" value="Genomic_DNA"/>
</dbReference>
<dbReference type="GO" id="GO:0030435">
    <property type="term" value="P:sporulation resulting in formation of a cellular spore"/>
    <property type="evidence" value="ECO:0007669"/>
    <property type="project" value="InterPro"/>
</dbReference>
<keyword evidence="1" id="KW-0472">Membrane</keyword>
<feature type="transmembrane region" description="Helical" evidence="1">
    <location>
        <begin position="27"/>
        <end position="49"/>
    </location>
</feature>
<protein>
    <recommendedName>
        <fullName evidence="6">Sporulation stage II protein D amidase enhancer LytB N-terminal domain-containing protein</fullName>
    </recommendedName>
</protein>
<keyword evidence="1" id="KW-0812">Transmembrane</keyword>
<evidence type="ECO:0000313" key="4">
    <source>
        <dbReference type="EMBL" id="PIZ99616.1"/>
    </source>
</evidence>
<gene>
    <name evidence="4" type="ORF">COX77_01030</name>
</gene>
<evidence type="ECO:0000256" key="1">
    <source>
        <dbReference type="SAM" id="Phobius"/>
    </source>
</evidence>
<sequence length="585" mass="66309">MRVITNKAYCHSSVYQRRGSKNCQTRSVSSVFFMFAISLLLILISGKLLSLLETYILDSVDPVSAAVETRDYLSNPYRYQSTDNNTIINPIDLLPELPVVGPEQQPEEKISPVSWLRSLFIPTAQAATIRPKISAELISLKPAGEINIEPGKAITIELKFKNTGNYTWSNSSYNFLALATVSPEMRKSVFRYKNWEEAFRAARLQEKSVKPGKIGTFKFVLQAPEKKGEYIEKFQLVARRLDWVKNSDVTFYLNVGSIKPKIVYQPTAIIATNMDGQAPTVENPTQVNPENNVTTNSFGPLMRVGLYDTRQPITVTANGNYYVKDQGNNILATKTSGHGVTIVYDWLNKIYILSSDDYNYSGGSYLRLELVDPINSFFTILSLDARPDFNPKVNYNDFRYALEFRYTPATDKYWVINELPMEKYLLGISETQKAAPYEFLKAMAIAARTYAQYHQERQTKHANEFYLVDATYDQVYRGAAIEDILTDWKRAVEETRGQVLTYNGKIAITPFFSSSDGRTRSFKEVWKNEVPWLQSVVCEFETGGNLNGHGVGLSAVDAMRRAKAGADYLSILQHYYIGTTPQKIY</sequence>
<comment type="caution">
    <text evidence="4">The sequence shown here is derived from an EMBL/GenBank/DDBJ whole genome shotgun (WGS) entry which is preliminary data.</text>
</comment>
<evidence type="ECO:0000259" key="2">
    <source>
        <dbReference type="Pfam" id="PF08486"/>
    </source>
</evidence>
<keyword evidence="1" id="KW-1133">Transmembrane helix</keyword>
<proteinExistence type="predicted"/>
<reference evidence="5" key="1">
    <citation type="submission" date="2017-09" db="EMBL/GenBank/DDBJ databases">
        <title>Depth-based differentiation of microbial function through sediment-hosted aquifers and enrichment of novel symbionts in the deep terrestrial subsurface.</title>
        <authorList>
            <person name="Probst A.J."/>
            <person name="Ladd B."/>
            <person name="Jarett J.K."/>
            <person name="Geller-Mcgrath D.E."/>
            <person name="Sieber C.M.K."/>
            <person name="Emerson J.B."/>
            <person name="Anantharaman K."/>
            <person name="Thomas B.C."/>
            <person name="Malmstrom R."/>
            <person name="Stieglmeier M."/>
            <person name="Klingl A."/>
            <person name="Woyke T."/>
            <person name="Ryan C.M."/>
            <person name="Banfield J.F."/>
        </authorList>
    </citation>
    <scope>NUCLEOTIDE SEQUENCE [LARGE SCALE GENOMIC DNA]</scope>
</reference>
<feature type="domain" description="Sporulation stage II protein D amidase enhancer LytB N-terminal" evidence="2">
    <location>
        <begin position="411"/>
        <end position="502"/>
    </location>
</feature>
<accession>A0A2M7VG15</accession>
<organism evidence="4 5">
    <name type="scientific">Candidatus Komeilibacteria bacterium CG_4_10_14_0_2_um_filter_37_10</name>
    <dbReference type="NCBI Taxonomy" id="1974470"/>
    <lineage>
        <taxon>Bacteria</taxon>
        <taxon>Candidatus Komeiliibacteriota</taxon>
    </lineage>
</organism>
<dbReference type="InterPro" id="IPR013693">
    <property type="entry name" value="SpoIID/LytB_N"/>
</dbReference>
<evidence type="ECO:0008006" key="6">
    <source>
        <dbReference type="Google" id="ProtNLM"/>
    </source>
</evidence>
<dbReference type="NCBIfam" id="TIGR02669">
    <property type="entry name" value="SpoIID_LytB"/>
    <property type="match status" value="1"/>
</dbReference>
<dbReference type="Pfam" id="PF16158">
    <property type="entry name" value="N_BRCA1_IG"/>
    <property type="match status" value="1"/>
</dbReference>
<evidence type="ECO:0000259" key="3">
    <source>
        <dbReference type="Pfam" id="PF16158"/>
    </source>
</evidence>
<evidence type="ECO:0000313" key="5">
    <source>
        <dbReference type="Proteomes" id="UP000230405"/>
    </source>
</evidence>